<proteinExistence type="predicted"/>
<dbReference type="GeneID" id="37114615"/>
<dbReference type="EMBL" id="MSFK01000027">
    <property type="protein sequence ID" value="PWY76471.1"/>
    <property type="molecule type" value="Genomic_DNA"/>
</dbReference>
<evidence type="ECO:0000313" key="2">
    <source>
        <dbReference type="Proteomes" id="UP000246702"/>
    </source>
</evidence>
<dbReference type="OrthoDB" id="4499271at2759"/>
<dbReference type="Proteomes" id="UP000246702">
    <property type="component" value="Unassembled WGS sequence"/>
</dbReference>
<reference evidence="1 2" key="1">
    <citation type="submission" date="2016-12" db="EMBL/GenBank/DDBJ databases">
        <title>The genomes of Aspergillus section Nigri reveals drivers in fungal speciation.</title>
        <authorList>
            <consortium name="DOE Joint Genome Institute"/>
            <person name="Vesth T.C."/>
            <person name="Nybo J."/>
            <person name="Theobald S."/>
            <person name="Brandl J."/>
            <person name="Frisvad J.C."/>
            <person name="Nielsen K.F."/>
            <person name="Lyhne E.K."/>
            <person name="Kogle M.E."/>
            <person name="Kuo A."/>
            <person name="Riley R."/>
            <person name="Clum A."/>
            <person name="Nolan M."/>
            <person name="Lipzen A."/>
            <person name="Salamov A."/>
            <person name="Henrissat B."/>
            <person name="Wiebenga A."/>
            <person name="De Vries R.P."/>
            <person name="Grigoriev I.V."/>
            <person name="Mortensen U.H."/>
            <person name="Andersen M.R."/>
            <person name="Baker S.E."/>
        </authorList>
    </citation>
    <scope>NUCLEOTIDE SEQUENCE [LARGE SCALE GENOMIC DNA]</scope>
    <source>
        <strain evidence="1 2">CBS 115572</strain>
    </source>
</reference>
<comment type="caution">
    <text evidence="1">The sequence shown here is derived from an EMBL/GenBank/DDBJ whole genome shotgun (WGS) entry which is preliminary data.</text>
</comment>
<organism evidence="1 2">
    <name type="scientific">Aspergillus sclerotioniger CBS 115572</name>
    <dbReference type="NCBI Taxonomy" id="1450535"/>
    <lineage>
        <taxon>Eukaryota</taxon>
        <taxon>Fungi</taxon>
        <taxon>Dikarya</taxon>
        <taxon>Ascomycota</taxon>
        <taxon>Pezizomycotina</taxon>
        <taxon>Eurotiomycetes</taxon>
        <taxon>Eurotiomycetidae</taxon>
        <taxon>Eurotiales</taxon>
        <taxon>Aspergillaceae</taxon>
        <taxon>Aspergillus</taxon>
        <taxon>Aspergillus subgen. Circumdati</taxon>
    </lineage>
</organism>
<dbReference type="AlphaFoldDB" id="A0A317VT30"/>
<sequence length="210" mass="24574">MAYTWPVHCLSTKRSLPDYFAIGLLRKSQWLRNFPDPPVGRPSKDDPIFMENHHLPLANCDGFGYAKDFYPVKILKPVPWVQSIILQEVRDLPAKKYKFRSNTWPWLCILQEFHRDSARSLPPELFSPRLLPQPLATIYDRLTIVDQQEDCQRELKALLYLLWEDMRAKGTLMDPILSGVDPDFEGELEYQKQMRGLSGEEIDARSRRVE</sequence>
<evidence type="ECO:0000313" key="1">
    <source>
        <dbReference type="EMBL" id="PWY76471.1"/>
    </source>
</evidence>
<keyword evidence="2" id="KW-1185">Reference proteome</keyword>
<protein>
    <submittedName>
        <fullName evidence="1">Uncharacterized protein</fullName>
    </submittedName>
</protein>
<name>A0A317VT30_9EURO</name>
<accession>A0A317VT30</accession>
<gene>
    <name evidence="1" type="ORF">BO94DRAFT_538347</name>
</gene>
<dbReference type="RefSeq" id="XP_025464284.1">
    <property type="nucleotide sequence ID" value="XM_025612472.1"/>
</dbReference>